<dbReference type="AlphaFoldDB" id="A0A3R9I1M1"/>
<gene>
    <name evidence="1" type="ORF">D8863_07180</name>
</gene>
<dbReference type="Proteomes" id="UP000267593">
    <property type="component" value="Unassembled WGS sequence"/>
</dbReference>
<name>A0A3R9I1M1_STROR</name>
<protein>
    <submittedName>
        <fullName evidence="1">Uncharacterized protein</fullName>
    </submittedName>
</protein>
<comment type="caution">
    <text evidence="1">The sequence shown here is derived from an EMBL/GenBank/DDBJ whole genome shotgun (WGS) entry which is preliminary data.</text>
</comment>
<proteinExistence type="predicted"/>
<evidence type="ECO:0000313" key="1">
    <source>
        <dbReference type="EMBL" id="RSI67356.1"/>
    </source>
</evidence>
<dbReference type="RefSeq" id="WP_125441526.1">
    <property type="nucleotide sequence ID" value="NZ_RJNJ01000007.1"/>
</dbReference>
<sequence length="82" mass="9838">MTKEELLAFLESNRSKLKYHTVYLNQKALEQFAIGYYLDSKSNKFLVYEVTERQSLIEIACFKNEEEAIEEVYDIVKYRCRI</sequence>
<organism evidence="1 2">
    <name type="scientific">Streptococcus oralis</name>
    <dbReference type="NCBI Taxonomy" id="1303"/>
    <lineage>
        <taxon>Bacteria</taxon>
        <taxon>Bacillati</taxon>
        <taxon>Bacillota</taxon>
        <taxon>Bacilli</taxon>
        <taxon>Lactobacillales</taxon>
        <taxon>Streptococcaceae</taxon>
        <taxon>Streptococcus</taxon>
    </lineage>
</organism>
<dbReference type="EMBL" id="RJNJ01000007">
    <property type="protein sequence ID" value="RSI67356.1"/>
    <property type="molecule type" value="Genomic_DNA"/>
</dbReference>
<evidence type="ECO:0000313" key="2">
    <source>
        <dbReference type="Proteomes" id="UP000267593"/>
    </source>
</evidence>
<reference evidence="1 2" key="1">
    <citation type="submission" date="2018-11" db="EMBL/GenBank/DDBJ databases">
        <title>Species Designations Belie Phenotypic and Genotypic Heterogeneity in Oral Streptococci.</title>
        <authorList>
            <person name="Velsko I."/>
        </authorList>
    </citation>
    <scope>NUCLEOTIDE SEQUENCE [LARGE SCALE GENOMIC DNA]</scope>
    <source>
        <strain evidence="1 2">BCC63</strain>
    </source>
</reference>
<accession>A0A3R9I1M1</accession>